<evidence type="ECO:0000313" key="2">
    <source>
        <dbReference type="EMBL" id="NYI03945.1"/>
    </source>
</evidence>
<protein>
    <submittedName>
        <fullName evidence="2">Uncharacterized protein</fullName>
    </submittedName>
</protein>
<organism evidence="2 3">
    <name type="scientific">Allostreptomyces psammosilenae</name>
    <dbReference type="NCBI Taxonomy" id="1892865"/>
    <lineage>
        <taxon>Bacteria</taxon>
        <taxon>Bacillati</taxon>
        <taxon>Actinomycetota</taxon>
        <taxon>Actinomycetes</taxon>
        <taxon>Kitasatosporales</taxon>
        <taxon>Streptomycetaceae</taxon>
        <taxon>Allostreptomyces</taxon>
    </lineage>
</organism>
<reference evidence="2 3" key="1">
    <citation type="submission" date="2020-07" db="EMBL/GenBank/DDBJ databases">
        <title>Sequencing the genomes of 1000 actinobacteria strains.</title>
        <authorList>
            <person name="Klenk H.-P."/>
        </authorList>
    </citation>
    <scope>NUCLEOTIDE SEQUENCE [LARGE SCALE GENOMIC DNA]</scope>
    <source>
        <strain evidence="2 3">DSM 42178</strain>
    </source>
</reference>
<dbReference type="EMBL" id="JACBZD010000001">
    <property type="protein sequence ID" value="NYI03945.1"/>
    <property type="molecule type" value="Genomic_DNA"/>
</dbReference>
<keyword evidence="3" id="KW-1185">Reference proteome</keyword>
<proteinExistence type="predicted"/>
<comment type="caution">
    <text evidence="2">The sequence shown here is derived from an EMBL/GenBank/DDBJ whole genome shotgun (WGS) entry which is preliminary data.</text>
</comment>
<feature type="region of interest" description="Disordered" evidence="1">
    <location>
        <begin position="1"/>
        <end position="45"/>
    </location>
</feature>
<dbReference type="Proteomes" id="UP000567795">
    <property type="component" value="Unassembled WGS sequence"/>
</dbReference>
<accession>A0A852ZQB7</accession>
<evidence type="ECO:0000313" key="3">
    <source>
        <dbReference type="Proteomes" id="UP000567795"/>
    </source>
</evidence>
<sequence length="45" mass="4534">MFDSLGMRGGHAPRRLVGGREGEGTRVRSTGDTGEGESEGAAGAT</sequence>
<dbReference type="AlphaFoldDB" id="A0A852ZQB7"/>
<gene>
    <name evidence="2" type="ORF">FHU37_000888</name>
</gene>
<evidence type="ECO:0000256" key="1">
    <source>
        <dbReference type="SAM" id="MobiDB-lite"/>
    </source>
</evidence>
<name>A0A852ZQB7_9ACTN</name>